<comment type="caution">
    <text evidence="5">The sequence shown here is derived from an EMBL/GenBank/DDBJ whole genome shotgun (WGS) entry which is preliminary data.</text>
</comment>
<dbReference type="Gene3D" id="1.10.3210.10">
    <property type="entry name" value="Hypothetical protein af1432"/>
    <property type="match status" value="1"/>
</dbReference>
<dbReference type="SUPFAM" id="SSF55781">
    <property type="entry name" value="GAF domain-like"/>
    <property type="match status" value="1"/>
</dbReference>
<sequence>MHRLPAQIIEAIEAARVPSPPQMLLRLLQMVDDDRTTMAQLAAVVEQDPGLCTRVLMVANSPALRRGNQLLSLENCLVALGTRLIRSIATCLSVQSMFERRNGVAQADLANFWSHSLLVAELARGIATASAHPRPDEAYLAGLLHDIGQLILLGAMGGPYTQLLSNSEDEDALYFAEKESLSVHHGEIGTWLVDQWQLESTFGDGILFHHATPEEILTADSLPQIVWLAHVLSRGTEITSEITELANSMLGNKAEQGLTSIRDQAIQRMISIASALGIPTPERDAGGSYPSMPRPKLTPRPPENCPEEALEAMVNSMAALQPLQQDLFSLESNAEILLSLRESARILFDINRLAFLLCDSKDGKLTGREVGGQPPIFRQVSISLEAQRSLAVSAAVSRQVRSTFDNIEHPSSLIDAQFARALSSPGLLCVPMVTRENVVGVMVCGLSSMHHARLAKRLPWLLNFGRIAAISLEALTEAQAFRNQAETAASEQFTRQARRVAHEAGNPLSIIKSYLKILDRKLPEEAGVRQELGVLTEEIDRVADIVRRMSDIPKAHPAGPALDIGELLQELLVFYGDTLFRSKGIALKASAPKTILPVTCDRNSAKQIFLNLWKNASEALEQGKQFSICLSDNVVHGGNRYIEARMEDNGPGIPEAALHRLQQTEPATDNAPRGMGLSIVGALAAKEKILVTCRTKAGQGTSISLLFPCIIPSSIQGKK</sequence>
<dbReference type="SMART" id="SM00471">
    <property type="entry name" value="HDc"/>
    <property type="match status" value="1"/>
</dbReference>
<evidence type="ECO:0000313" key="6">
    <source>
        <dbReference type="Proteomes" id="UP000739411"/>
    </source>
</evidence>
<dbReference type="InterPro" id="IPR005467">
    <property type="entry name" value="His_kinase_dom"/>
</dbReference>
<dbReference type="Gene3D" id="3.30.565.10">
    <property type="entry name" value="Histidine kinase-like ATPase, C-terminal domain"/>
    <property type="match status" value="1"/>
</dbReference>
<name>A0A935MYJ8_9RHOO</name>
<dbReference type="InterPro" id="IPR036890">
    <property type="entry name" value="HATPase_C_sf"/>
</dbReference>
<dbReference type="PROSITE" id="PS50109">
    <property type="entry name" value="HIS_KIN"/>
    <property type="match status" value="1"/>
</dbReference>
<dbReference type="SUPFAM" id="SSF47384">
    <property type="entry name" value="Homodimeric domain of signal transducing histidine kinase"/>
    <property type="match status" value="1"/>
</dbReference>
<evidence type="ECO:0000256" key="1">
    <source>
        <dbReference type="ARBA" id="ARBA00000085"/>
    </source>
</evidence>
<evidence type="ECO:0000259" key="4">
    <source>
        <dbReference type="PROSITE" id="PS51833"/>
    </source>
</evidence>
<dbReference type="PANTHER" id="PTHR33525:SF5">
    <property type="entry name" value="TWO COMPONENT SIGNAL TRANSDUCTION SYSTEM RESPONSE REGULATOR"/>
    <property type="match status" value="1"/>
</dbReference>
<dbReference type="CDD" id="cd00082">
    <property type="entry name" value="HisKA"/>
    <property type="match status" value="1"/>
</dbReference>
<dbReference type="PROSITE" id="PS51833">
    <property type="entry name" value="HDOD"/>
    <property type="match status" value="1"/>
</dbReference>
<dbReference type="Gene3D" id="1.10.287.130">
    <property type="match status" value="1"/>
</dbReference>
<dbReference type="InterPro" id="IPR036097">
    <property type="entry name" value="HisK_dim/P_sf"/>
</dbReference>
<dbReference type="InterPro" id="IPR003594">
    <property type="entry name" value="HATPase_dom"/>
</dbReference>
<dbReference type="Gene3D" id="3.30.450.40">
    <property type="match status" value="1"/>
</dbReference>
<gene>
    <name evidence="5" type="ORF">IPJ38_06730</name>
</gene>
<dbReference type="InterPro" id="IPR013976">
    <property type="entry name" value="HDOD"/>
</dbReference>
<dbReference type="Proteomes" id="UP000739411">
    <property type="component" value="Unassembled WGS sequence"/>
</dbReference>
<organism evidence="5 6">
    <name type="scientific">Candidatus Dechloromonas phosphorivorans</name>
    <dbReference type="NCBI Taxonomy" id="2899244"/>
    <lineage>
        <taxon>Bacteria</taxon>
        <taxon>Pseudomonadati</taxon>
        <taxon>Pseudomonadota</taxon>
        <taxon>Betaproteobacteria</taxon>
        <taxon>Rhodocyclales</taxon>
        <taxon>Azonexaceae</taxon>
        <taxon>Dechloromonas</taxon>
    </lineage>
</organism>
<dbReference type="EMBL" id="JADJMS010000013">
    <property type="protein sequence ID" value="MBK7414846.1"/>
    <property type="molecule type" value="Genomic_DNA"/>
</dbReference>
<dbReference type="SMART" id="SM00387">
    <property type="entry name" value="HATPase_c"/>
    <property type="match status" value="1"/>
</dbReference>
<evidence type="ECO:0000259" key="3">
    <source>
        <dbReference type="PROSITE" id="PS50109"/>
    </source>
</evidence>
<evidence type="ECO:0000256" key="2">
    <source>
        <dbReference type="ARBA" id="ARBA00012438"/>
    </source>
</evidence>
<dbReference type="Pfam" id="PF02518">
    <property type="entry name" value="HATPase_c"/>
    <property type="match status" value="1"/>
</dbReference>
<dbReference type="Pfam" id="PF08668">
    <property type="entry name" value="HDOD"/>
    <property type="match status" value="1"/>
</dbReference>
<dbReference type="PANTHER" id="PTHR33525">
    <property type="match status" value="1"/>
</dbReference>
<dbReference type="EC" id="2.7.13.3" evidence="2"/>
<dbReference type="SMART" id="SM00388">
    <property type="entry name" value="HisKA"/>
    <property type="match status" value="1"/>
</dbReference>
<feature type="domain" description="Histidine kinase" evidence="3">
    <location>
        <begin position="499"/>
        <end position="711"/>
    </location>
</feature>
<comment type="catalytic activity">
    <reaction evidence="1">
        <text>ATP + protein L-histidine = ADP + protein N-phospho-L-histidine.</text>
        <dbReference type="EC" id="2.7.13.3"/>
    </reaction>
</comment>
<dbReference type="InterPro" id="IPR003607">
    <property type="entry name" value="HD/PDEase_dom"/>
</dbReference>
<dbReference type="GO" id="GO:0000155">
    <property type="term" value="F:phosphorelay sensor kinase activity"/>
    <property type="evidence" value="ECO:0007669"/>
    <property type="project" value="InterPro"/>
</dbReference>
<proteinExistence type="predicted"/>
<feature type="domain" description="HDOD" evidence="4">
    <location>
        <begin position="17"/>
        <end position="212"/>
    </location>
</feature>
<dbReference type="SUPFAM" id="SSF109604">
    <property type="entry name" value="HD-domain/PDEase-like"/>
    <property type="match status" value="1"/>
</dbReference>
<dbReference type="AlphaFoldDB" id="A0A935MYJ8"/>
<evidence type="ECO:0000313" key="5">
    <source>
        <dbReference type="EMBL" id="MBK7414846.1"/>
    </source>
</evidence>
<dbReference type="InterPro" id="IPR029016">
    <property type="entry name" value="GAF-like_dom_sf"/>
</dbReference>
<dbReference type="CDD" id="cd00075">
    <property type="entry name" value="HATPase"/>
    <property type="match status" value="1"/>
</dbReference>
<reference evidence="5 6" key="1">
    <citation type="submission" date="2020-10" db="EMBL/GenBank/DDBJ databases">
        <title>Connecting structure to function with the recovery of over 1000 high-quality activated sludge metagenome-assembled genomes encoding full-length rRNA genes using long-read sequencing.</title>
        <authorList>
            <person name="Singleton C.M."/>
            <person name="Petriglieri F."/>
            <person name="Kristensen J.M."/>
            <person name="Kirkegaard R.H."/>
            <person name="Michaelsen T.Y."/>
            <person name="Andersen M.H."/>
            <person name="Karst S.M."/>
            <person name="Dueholm M.S."/>
            <person name="Nielsen P.H."/>
            <person name="Albertsen M."/>
        </authorList>
    </citation>
    <scope>NUCLEOTIDE SEQUENCE [LARGE SCALE GENOMIC DNA]</scope>
    <source>
        <strain evidence="5">EsbW_18-Q3-R4-48_BATAC.463</strain>
    </source>
</reference>
<dbReference type="InterPro" id="IPR052340">
    <property type="entry name" value="RNase_Y/CdgJ"/>
</dbReference>
<dbReference type="SUPFAM" id="SSF55874">
    <property type="entry name" value="ATPase domain of HSP90 chaperone/DNA topoisomerase II/histidine kinase"/>
    <property type="match status" value="1"/>
</dbReference>
<dbReference type="CDD" id="cd00077">
    <property type="entry name" value="HDc"/>
    <property type="match status" value="1"/>
</dbReference>
<dbReference type="InterPro" id="IPR003661">
    <property type="entry name" value="HisK_dim/P_dom"/>
</dbReference>
<protein>
    <recommendedName>
        <fullName evidence="2">histidine kinase</fullName>
        <ecNumber evidence="2">2.7.13.3</ecNumber>
    </recommendedName>
</protein>
<accession>A0A935MYJ8</accession>